<name>A0ACB7PPA3_9PEZI</name>
<evidence type="ECO:0000313" key="2">
    <source>
        <dbReference type="Proteomes" id="UP000724584"/>
    </source>
</evidence>
<organism evidence="1 2">
    <name type="scientific">Chaetomium tenue</name>
    <dbReference type="NCBI Taxonomy" id="1854479"/>
    <lineage>
        <taxon>Eukaryota</taxon>
        <taxon>Fungi</taxon>
        <taxon>Dikarya</taxon>
        <taxon>Ascomycota</taxon>
        <taxon>Pezizomycotina</taxon>
        <taxon>Sordariomycetes</taxon>
        <taxon>Sordariomycetidae</taxon>
        <taxon>Sordariales</taxon>
        <taxon>Chaetomiaceae</taxon>
        <taxon>Chaetomium</taxon>
    </lineage>
</organism>
<comment type="caution">
    <text evidence="1">The sequence shown here is derived from an EMBL/GenBank/DDBJ whole genome shotgun (WGS) entry which is preliminary data.</text>
</comment>
<dbReference type="Proteomes" id="UP000724584">
    <property type="component" value="Unassembled WGS sequence"/>
</dbReference>
<keyword evidence="2" id="KW-1185">Reference proteome</keyword>
<accession>A0ACB7PPA3</accession>
<sequence>MRVTSIFVAAGLALFANAQTTTGNSPSQTVDAATAAQTSAQAEVLRCLNTCKADDVNCRAKCVAVPNPNDKQANDTNTCVAACPAGKGSEADNNAYAKCVGDCIGQNYYTPTVGTPQPTGGSNSGNGNNGNGNGNNGNGDSNGDNNGNSDDATNTDGSEGSQTSGGAAPSQSTGAAALFGASSAGALGLVAAILAL</sequence>
<reference evidence="1 2" key="1">
    <citation type="journal article" date="2021" name="Nat. Commun.">
        <title>Genetic determinants of endophytism in the Arabidopsis root mycobiome.</title>
        <authorList>
            <person name="Mesny F."/>
            <person name="Miyauchi S."/>
            <person name="Thiergart T."/>
            <person name="Pickel B."/>
            <person name="Atanasova L."/>
            <person name="Karlsson M."/>
            <person name="Huettel B."/>
            <person name="Barry K.W."/>
            <person name="Haridas S."/>
            <person name="Chen C."/>
            <person name="Bauer D."/>
            <person name="Andreopoulos W."/>
            <person name="Pangilinan J."/>
            <person name="LaButti K."/>
            <person name="Riley R."/>
            <person name="Lipzen A."/>
            <person name="Clum A."/>
            <person name="Drula E."/>
            <person name="Henrissat B."/>
            <person name="Kohler A."/>
            <person name="Grigoriev I.V."/>
            <person name="Martin F.M."/>
            <person name="Hacquard S."/>
        </authorList>
    </citation>
    <scope>NUCLEOTIDE SEQUENCE [LARGE SCALE GENOMIC DNA]</scope>
    <source>
        <strain evidence="1 2">MPI-SDFR-AT-0079</strain>
    </source>
</reference>
<evidence type="ECO:0000313" key="1">
    <source>
        <dbReference type="EMBL" id="KAH6650700.1"/>
    </source>
</evidence>
<protein>
    <submittedName>
        <fullName evidence="1">Uncharacterized protein</fullName>
    </submittedName>
</protein>
<dbReference type="EMBL" id="JAGIZQ010000001">
    <property type="protein sequence ID" value="KAH6650700.1"/>
    <property type="molecule type" value="Genomic_DNA"/>
</dbReference>
<proteinExistence type="predicted"/>
<gene>
    <name evidence="1" type="ORF">F5144DRAFT_543714</name>
</gene>